<feature type="transmembrane region" description="Helical" evidence="1">
    <location>
        <begin position="91"/>
        <end position="117"/>
    </location>
</feature>
<keyword evidence="1" id="KW-0812">Transmembrane</keyword>
<name>A0A7X5R000_9MICO</name>
<keyword evidence="3" id="KW-1185">Reference proteome</keyword>
<dbReference type="EMBL" id="JAAMOX010000001">
    <property type="protein sequence ID" value="NIH53007.1"/>
    <property type="molecule type" value="Genomic_DNA"/>
</dbReference>
<accession>A0A7X5R000</accession>
<gene>
    <name evidence="2" type="ORF">FHX76_000875</name>
</gene>
<protein>
    <submittedName>
        <fullName evidence="2">Uncharacterized protein</fullName>
    </submittedName>
</protein>
<dbReference type="AlphaFoldDB" id="A0A7X5R000"/>
<feature type="transmembrane region" description="Helical" evidence="1">
    <location>
        <begin position="129"/>
        <end position="153"/>
    </location>
</feature>
<sequence>MQQASPSFAPDLARGHLLAQKRLNNLGSVVAVTIMAIVLIVGAQLAWVALYSVTTIGVAFIAVGVLLLIVSAVSNVLLVRRLSTRFPSVRGVMLQGILVGIVAPVIGAFFCIIPVSFAQIEAGSSTSALPISLVVLIVIVFVLPSVQCITLAYNTSSVEQRFGPGAAAQLWHFQLWQLGEQDRFLNAQLQTKMWASGQAHAAPQVTQHHAQQQPQAAPRGE</sequence>
<evidence type="ECO:0000256" key="1">
    <source>
        <dbReference type="SAM" id="Phobius"/>
    </source>
</evidence>
<evidence type="ECO:0000313" key="2">
    <source>
        <dbReference type="EMBL" id="NIH53007.1"/>
    </source>
</evidence>
<comment type="caution">
    <text evidence="2">The sequence shown here is derived from an EMBL/GenBank/DDBJ whole genome shotgun (WGS) entry which is preliminary data.</text>
</comment>
<reference evidence="2 3" key="1">
    <citation type="submission" date="2020-02" db="EMBL/GenBank/DDBJ databases">
        <title>Sequencing the genomes of 1000 actinobacteria strains.</title>
        <authorList>
            <person name="Klenk H.-P."/>
        </authorList>
    </citation>
    <scope>NUCLEOTIDE SEQUENCE [LARGE SCALE GENOMIC DNA]</scope>
    <source>
        <strain evidence="2 3">DSM 27960</strain>
    </source>
</reference>
<dbReference type="Proteomes" id="UP000541033">
    <property type="component" value="Unassembled WGS sequence"/>
</dbReference>
<feature type="transmembrane region" description="Helical" evidence="1">
    <location>
        <begin position="56"/>
        <end position="79"/>
    </location>
</feature>
<organism evidence="2 3">
    <name type="scientific">Lysinibacter cavernae</name>
    <dbReference type="NCBI Taxonomy" id="1640652"/>
    <lineage>
        <taxon>Bacteria</taxon>
        <taxon>Bacillati</taxon>
        <taxon>Actinomycetota</taxon>
        <taxon>Actinomycetes</taxon>
        <taxon>Micrococcales</taxon>
        <taxon>Microbacteriaceae</taxon>
        <taxon>Lysinibacter</taxon>
    </lineage>
</organism>
<dbReference type="RefSeq" id="WP_167148274.1">
    <property type="nucleotide sequence ID" value="NZ_JAAMOX010000001.1"/>
</dbReference>
<evidence type="ECO:0000313" key="3">
    <source>
        <dbReference type="Proteomes" id="UP000541033"/>
    </source>
</evidence>
<keyword evidence="1" id="KW-0472">Membrane</keyword>
<feature type="transmembrane region" description="Helical" evidence="1">
    <location>
        <begin position="26"/>
        <end position="50"/>
    </location>
</feature>
<proteinExistence type="predicted"/>
<keyword evidence="1" id="KW-1133">Transmembrane helix</keyword>